<evidence type="ECO:0000256" key="3">
    <source>
        <dbReference type="ARBA" id="ARBA00023239"/>
    </source>
</evidence>
<evidence type="ECO:0000313" key="5">
    <source>
        <dbReference type="EMBL" id="ARF12244.1"/>
    </source>
</evidence>
<dbReference type="Gene3D" id="3.20.20.70">
    <property type="entry name" value="Aldolase class I"/>
    <property type="match status" value="1"/>
</dbReference>
<dbReference type="PANTHER" id="PTHR42738">
    <property type="entry name" value="HYDROXYMETHYLGLUTARYL-COA LYASE"/>
    <property type="match status" value="1"/>
</dbReference>
<comment type="similarity">
    <text evidence="1">Belongs to the HMG-CoA lyase family.</text>
</comment>
<protein>
    <submittedName>
        <fullName evidence="5">HMGL-like protein</fullName>
    </submittedName>
</protein>
<evidence type="ECO:0000256" key="2">
    <source>
        <dbReference type="ARBA" id="ARBA00022723"/>
    </source>
</evidence>
<proteinExistence type="inferred from homology"/>
<dbReference type="InterPro" id="IPR043594">
    <property type="entry name" value="HMGL"/>
</dbReference>
<dbReference type="NCBIfam" id="NF004283">
    <property type="entry name" value="PRK05692.1"/>
    <property type="match status" value="1"/>
</dbReference>
<name>A0A1V0SKU2_9VIRU</name>
<dbReference type="GO" id="GO:0004419">
    <property type="term" value="F:hydroxymethylglutaryl-CoA lyase activity"/>
    <property type="evidence" value="ECO:0007669"/>
    <property type="project" value="TreeGrafter"/>
</dbReference>
<dbReference type="InterPro" id="IPR000891">
    <property type="entry name" value="PYR_CT"/>
</dbReference>
<accession>A0A1V0SKU2</accession>
<dbReference type="InterPro" id="IPR013785">
    <property type="entry name" value="Aldolase_TIM"/>
</dbReference>
<keyword evidence="2" id="KW-0479">Metal-binding</keyword>
<dbReference type="EMBL" id="KY684111">
    <property type="protein sequence ID" value="ARF12244.1"/>
    <property type="molecule type" value="Genomic_DNA"/>
</dbReference>
<dbReference type="PANTHER" id="PTHR42738:SF7">
    <property type="entry name" value="HYDROXYMETHYLGLUTARYL-COA LYASE"/>
    <property type="match status" value="1"/>
</dbReference>
<organism evidence="5">
    <name type="scientific">Klosneuvirus KNV1</name>
    <dbReference type="NCBI Taxonomy" id="1977640"/>
    <lineage>
        <taxon>Viruses</taxon>
        <taxon>Varidnaviria</taxon>
        <taxon>Bamfordvirae</taxon>
        <taxon>Nucleocytoviricota</taxon>
        <taxon>Megaviricetes</taxon>
        <taxon>Imitervirales</taxon>
        <taxon>Mimiviridae</taxon>
        <taxon>Klosneuvirinae</taxon>
        <taxon>Klosneuvirus</taxon>
    </lineage>
</organism>
<gene>
    <name evidence="5" type="ORF">Klosneuvirus_4_59</name>
</gene>
<dbReference type="PROSITE" id="PS50991">
    <property type="entry name" value="PYR_CT"/>
    <property type="match status" value="1"/>
</dbReference>
<sequence>MIRAFKLIEVGPRDGLQAFKHKIISPQVKANYINKLIDSGIKNIEVGSFVSDKIIQMKNTPEVIPLINRKSDTNLITLVGNLKYAQEAIKYNINEFAVFTTISETFCQKNNGCSIDTNLKKIYEVVKFAHENNIRVRGYISCVFGCPFEGYDESYIRKTKSIVKDLLGMGCYEVSIADTIGMANPQMIITTLKPLYDYRDHLAIHLHDPIGKAKYNLVTAICFGINNIDCATGGIGGCPAAKDPGSNIDTETVIKLLNEFNYYHNIDLVKIQAASKYIRDEL</sequence>
<dbReference type="SUPFAM" id="SSF51569">
    <property type="entry name" value="Aldolase"/>
    <property type="match status" value="1"/>
</dbReference>
<evidence type="ECO:0000256" key="1">
    <source>
        <dbReference type="ARBA" id="ARBA00009405"/>
    </source>
</evidence>
<keyword evidence="3" id="KW-0456">Lyase</keyword>
<evidence type="ECO:0000259" key="4">
    <source>
        <dbReference type="PROSITE" id="PS50991"/>
    </source>
</evidence>
<dbReference type="GO" id="GO:0046872">
    <property type="term" value="F:metal ion binding"/>
    <property type="evidence" value="ECO:0007669"/>
    <property type="project" value="UniProtKB-KW"/>
</dbReference>
<dbReference type="GO" id="GO:0006552">
    <property type="term" value="P:L-leucine catabolic process"/>
    <property type="evidence" value="ECO:0007669"/>
    <property type="project" value="TreeGrafter"/>
</dbReference>
<reference evidence="5" key="1">
    <citation type="journal article" date="2017" name="Science">
        <title>Giant viruses with an expanded complement of translation system components.</title>
        <authorList>
            <person name="Schulz F."/>
            <person name="Yutin N."/>
            <person name="Ivanova N.N."/>
            <person name="Ortega D.R."/>
            <person name="Lee T.K."/>
            <person name="Vierheilig J."/>
            <person name="Daims H."/>
            <person name="Horn M."/>
            <person name="Wagner M."/>
            <person name="Jensen G.J."/>
            <person name="Kyrpides N.C."/>
            <person name="Koonin E.V."/>
            <person name="Woyke T."/>
        </authorList>
    </citation>
    <scope>NUCLEOTIDE SEQUENCE</scope>
    <source>
        <strain evidence="5">KNV1</strain>
    </source>
</reference>
<dbReference type="Pfam" id="PF00682">
    <property type="entry name" value="HMGL-like"/>
    <property type="match status" value="1"/>
</dbReference>
<feature type="domain" description="Pyruvate carboxyltransferase" evidence="4">
    <location>
        <begin position="5"/>
        <end position="272"/>
    </location>
</feature>
<dbReference type="GO" id="GO:0046951">
    <property type="term" value="P:ketone body biosynthetic process"/>
    <property type="evidence" value="ECO:0007669"/>
    <property type="project" value="TreeGrafter"/>
</dbReference>